<dbReference type="EMBL" id="UZAH01032574">
    <property type="protein sequence ID" value="VDP22632.1"/>
    <property type="molecule type" value="Genomic_DNA"/>
</dbReference>
<sequence>MEHIVEVLQPHDDDISVMVPKVIDGLMQSLTEFYGLTANPQLKRQARVLSQLVKNLKKS</sequence>
<dbReference type="Gene3D" id="1.10.220.100">
    <property type="entry name" value="conserved c-terminal region of ge- 1"/>
    <property type="match status" value="1"/>
</dbReference>
<dbReference type="InterPro" id="IPR044938">
    <property type="entry name" value="EDC4_C_sf"/>
</dbReference>
<keyword evidence="2" id="KW-1185">Reference proteome</keyword>
<protein>
    <submittedName>
        <fullName evidence="3">Phage protein</fullName>
    </submittedName>
</protein>
<accession>A0A3P8B974</accession>
<evidence type="ECO:0000313" key="1">
    <source>
        <dbReference type="EMBL" id="VDP22632.1"/>
    </source>
</evidence>
<proteinExistence type="predicted"/>
<dbReference type="WBParaSite" id="HPBE_0002096201-mRNA-1">
    <property type="protein sequence ID" value="HPBE_0002096201-mRNA-1"/>
    <property type="gene ID" value="HPBE_0002096201"/>
</dbReference>
<evidence type="ECO:0000313" key="3">
    <source>
        <dbReference type="WBParaSite" id="HPBE_0002096201-mRNA-1"/>
    </source>
</evidence>
<evidence type="ECO:0000313" key="2">
    <source>
        <dbReference type="Proteomes" id="UP000050761"/>
    </source>
</evidence>
<reference evidence="3" key="2">
    <citation type="submission" date="2019-09" db="UniProtKB">
        <authorList>
            <consortium name="WormBaseParasite"/>
        </authorList>
    </citation>
    <scope>IDENTIFICATION</scope>
</reference>
<name>A0A183GF14_HELPZ</name>
<gene>
    <name evidence="1" type="ORF">HPBE_LOCUS20961</name>
</gene>
<accession>A0A183GF14</accession>
<dbReference type="AlphaFoldDB" id="A0A183GF14"/>
<reference evidence="1 2" key="1">
    <citation type="submission" date="2018-11" db="EMBL/GenBank/DDBJ databases">
        <authorList>
            <consortium name="Pathogen Informatics"/>
        </authorList>
    </citation>
    <scope>NUCLEOTIDE SEQUENCE [LARGE SCALE GENOMIC DNA]</scope>
</reference>
<dbReference type="Proteomes" id="UP000050761">
    <property type="component" value="Unassembled WGS sequence"/>
</dbReference>
<dbReference type="OrthoDB" id="21128at2759"/>
<organism evidence="2 3">
    <name type="scientific">Heligmosomoides polygyrus</name>
    <name type="common">Parasitic roundworm</name>
    <dbReference type="NCBI Taxonomy" id="6339"/>
    <lineage>
        <taxon>Eukaryota</taxon>
        <taxon>Metazoa</taxon>
        <taxon>Ecdysozoa</taxon>
        <taxon>Nematoda</taxon>
        <taxon>Chromadorea</taxon>
        <taxon>Rhabditida</taxon>
        <taxon>Rhabditina</taxon>
        <taxon>Rhabditomorpha</taxon>
        <taxon>Strongyloidea</taxon>
        <taxon>Heligmosomidae</taxon>
        <taxon>Heligmosomoides</taxon>
    </lineage>
</organism>